<comment type="caution">
    <text evidence="1">The sequence shown here is derived from an EMBL/GenBank/DDBJ whole genome shotgun (WGS) entry which is preliminary data.</text>
</comment>
<dbReference type="Proteomes" id="UP001152531">
    <property type="component" value="Unassembled WGS sequence"/>
</dbReference>
<name>A0ACA9YDJ5_9ASCO</name>
<protein>
    <submittedName>
        <fullName evidence="1">Mitochondrial inner membrane protease subunit 2</fullName>
    </submittedName>
</protein>
<dbReference type="EMBL" id="CALSDN010000010">
    <property type="protein sequence ID" value="CAH6722649.1"/>
    <property type="molecule type" value="Genomic_DNA"/>
</dbReference>
<reference evidence="1" key="1">
    <citation type="submission" date="2022-06" db="EMBL/GenBank/DDBJ databases">
        <authorList>
            <person name="Legras J.-L."/>
            <person name="Devillers H."/>
            <person name="Grondin C."/>
        </authorList>
    </citation>
    <scope>NUCLEOTIDE SEQUENCE</scope>
    <source>
        <strain evidence="1">CLIB 1444</strain>
    </source>
</reference>
<proteinExistence type="predicted"/>
<organism evidence="1 2">
    <name type="scientific">[Candida] jaroonii</name>
    <dbReference type="NCBI Taxonomy" id="467808"/>
    <lineage>
        <taxon>Eukaryota</taxon>
        <taxon>Fungi</taxon>
        <taxon>Dikarya</taxon>
        <taxon>Ascomycota</taxon>
        <taxon>Saccharomycotina</taxon>
        <taxon>Pichiomycetes</taxon>
        <taxon>Debaryomycetaceae</taxon>
        <taxon>Yamadazyma</taxon>
    </lineage>
</organism>
<accession>A0ACA9YDJ5</accession>
<keyword evidence="2" id="KW-1185">Reference proteome</keyword>
<keyword evidence="1" id="KW-0645">Protease</keyword>
<evidence type="ECO:0000313" key="2">
    <source>
        <dbReference type="Proteomes" id="UP001152531"/>
    </source>
</evidence>
<sequence>MTPTFNPNFQNDITLVKKYGLKKTDSFKKGDIIMFKSPTDPEKLLTKRVLGLQGDTIKCLDRYPKQTTIIPRNHLWVEGDNEFHSIDSNNFGPISQALVIGKVVGVIWPLNRIGTNLSGGRDAVMN</sequence>
<keyword evidence="1" id="KW-0378">Hydrolase</keyword>
<evidence type="ECO:0000313" key="1">
    <source>
        <dbReference type="EMBL" id="CAH6722649.1"/>
    </source>
</evidence>
<gene>
    <name evidence="1" type="ORF">CLIB1444_10S03224</name>
</gene>